<evidence type="ECO:0000313" key="3">
    <source>
        <dbReference type="Proteomes" id="UP001238088"/>
    </source>
</evidence>
<evidence type="ECO:0000313" key="2">
    <source>
        <dbReference type="EMBL" id="MDQ0270933.1"/>
    </source>
</evidence>
<dbReference type="Pfam" id="PF00551">
    <property type="entry name" value="Formyl_trans_N"/>
    <property type="match status" value="1"/>
</dbReference>
<dbReference type="EC" id="2.1.2.9" evidence="2"/>
<reference evidence="2 3" key="1">
    <citation type="submission" date="2023-07" db="EMBL/GenBank/DDBJ databases">
        <title>Genomic Encyclopedia of Type Strains, Phase IV (KMG-IV): sequencing the most valuable type-strain genomes for metagenomic binning, comparative biology and taxonomic classification.</title>
        <authorList>
            <person name="Goeker M."/>
        </authorList>
    </citation>
    <scope>NUCLEOTIDE SEQUENCE [LARGE SCALE GENOMIC DNA]</scope>
    <source>
        <strain evidence="2 3">DSM 23494</strain>
    </source>
</reference>
<dbReference type="PANTHER" id="PTHR11138:SF5">
    <property type="entry name" value="METHIONYL-TRNA FORMYLTRANSFERASE, MITOCHONDRIAL"/>
    <property type="match status" value="1"/>
</dbReference>
<keyword evidence="3" id="KW-1185">Reference proteome</keyword>
<comment type="caution">
    <text evidence="2">The sequence shown here is derived from an EMBL/GenBank/DDBJ whole genome shotgun (WGS) entry which is preliminary data.</text>
</comment>
<evidence type="ECO:0000259" key="1">
    <source>
        <dbReference type="Pfam" id="PF00551"/>
    </source>
</evidence>
<dbReference type="EMBL" id="JAUSUB010000011">
    <property type="protein sequence ID" value="MDQ0270933.1"/>
    <property type="molecule type" value="Genomic_DNA"/>
</dbReference>
<name>A0ABU0AKM3_9BACI</name>
<dbReference type="InterPro" id="IPR036477">
    <property type="entry name" value="Formyl_transf_N_sf"/>
</dbReference>
<dbReference type="PANTHER" id="PTHR11138">
    <property type="entry name" value="METHIONYL-TRNA FORMYLTRANSFERASE"/>
    <property type="match status" value="1"/>
</dbReference>
<protein>
    <submittedName>
        <fullName evidence="2">Methionyl-tRNA formyltransferase</fullName>
        <ecNumber evidence="2">2.1.2.9</ecNumber>
    </submittedName>
</protein>
<dbReference type="Gene3D" id="3.40.50.12230">
    <property type="match status" value="1"/>
</dbReference>
<dbReference type="CDD" id="cd08369">
    <property type="entry name" value="FMT_core"/>
    <property type="match status" value="1"/>
</dbReference>
<proteinExistence type="predicted"/>
<accession>A0ABU0AKM3</accession>
<sequence>MNNTKQSLKIVLLGRKHWSAKALEYLIDRGHEVVAVVGRQVNDELDSSKGSLVETATQLGILTPTSEELYSWFDDSMNSPIAIDEVDLVISYLFWQKVKEPLLSAPRLGAINFHPAPLPEYQGLGGYNAAILNGCTEYGVTAHLMDEGIDSGDIIKLNRFNIDEDLETALSLELKSQIHMLDLFKETVELIEMNQHRENLIKNIKSNGIYIDREMFESMKITDENDSSEEISRRIRAFWYPPYEGAKVKVGEQYYTLTDQKILSDLSKLIHS</sequence>
<dbReference type="SUPFAM" id="SSF53328">
    <property type="entry name" value="Formyltransferase"/>
    <property type="match status" value="1"/>
</dbReference>
<feature type="domain" description="Formyl transferase N-terminal" evidence="1">
    <location>
        <begin position="9"/>
        <end position="171"/>
    </location>
</feature>
<dbReference type="RefSeq" id="WP_307475748.1">
    <property type="nucleotide sequence ID" value="NZ_JAUSUB010000011.1"/>
</dbReference>
<keyword evidence="2" id="KW-0808">Transferase</keyword>
<gene>
    <name evidence="2" type="ORF">J2S17_002819</name>
</gene>
<dbReference type="InterPro" id="IPR002376">
    <property type="entry name" value="Formyl_transf_N"/>
</dbReference>
<dbReference type="GO" id="GO:0004479">
    <property type="term" value="F:methionyl-tRNA formyltransferase activity"/>
    <property type="evidence" value="ECO:0007669"/>
    <property type="project" value="UniProtKB-EC"/>
</dbReference>
<dbReference type="Proteomes" id="UP001238088">
    <property type="component" value="Unassembled WGS sequence"/>
</dbReference>
<organism evidence="2 3">
    <name type="scientific">Cytobacillus purgationiresistens</name>
    <dbReference type="NCBI Taxonomy" id="863449"/>
    <lineage>
        <taxon>Bacteria</taxon>
        <taxon>Bacillati</taxon>
        <taxon>Bacillota</taxon>
        <taxon>Bacilli</taxon>
        <taxon>Bacillales</taxon>
        <taxon>Bacillaceae</taxon>
        <taxon>Cytobacillus</taxon>
    </lineage>
</organism>